<proteinExistence type="predicted"/>
<sequence length="177" mass="20327">MSWKVVIVALVYWNVHMCGTQRRTRALYPSALRVKRGTASMLNPVFQNSLEDINLLFEILIAGVKMEDERSPLTVLDEELASLRRTQKLEAICEDVVPRKLTDIRRLTSDLLQYPTVLRKEDFERTVLTMVYAAHRMGNTDGHQRAAWTESFINLYKAIKQDLITETPSISPITCSE</sequence>
<evidence type="ECO:0000313" key="1">
    <source>
        <dbReference type="Ensembl" id="ENSPKIP00000001155.1"/>
    </source>
</evidence>
<dbReference type="PANTHER" id="PTHR34034">
    <property type="entry name" value="PROTEIN FAM180A-RELATED"/>
    <property type="match status" value="1"/>
</dbReference>
<keyword evidence="2" id="KW-1185">Reference proteome</keyword>
<dbReference type="Proteomes" id="UP000261540">
    <property type="component" value="Unplaced"/>
</dbReference>
<dbReference type="InterPro" id="IPR029170">
    <property type="entry name" value="FAM180"/>
</dbReference>
<dbReference type="PANTHER" id="PTHR34034:SF2">
    <property type="entry name" value="PROTEIN FAM180A"/>
    <property type="match status" value="1"/>
</dbReference>
<dbReference type="Ensembl" id="ENSPKIT00000025069.1">
    <property type="protein sequence ID" value="ENSPKIP00000001155.1"/>
    <property type="gene ID" value="ENSPKIG00000019551.1"/>
</dbReference>
<evidence type="ECO:0008006" key="3">
    <source>
        <dbReference type="Google" id="ProtNLM"/>
    </source>
</evidence>
<accession>A0A3B3Q693</accession>
<dbReference type="GeneTree" id="ENSGT00940000154479"/>
<reference evidence="1" key="2">
    <citation type="submission" date="2025-09" db="UniProtKB">
        <authorList>
            <consortium name="Ensembl"/>
        </authorList>
    </citation>
    <scope>IDENTIFICATION</scope>
</reference>
<protein>
    <recommendedName>
        <fullName evidence="3">Family with sequence similarity 180 member A</fullName>
    </recommendedName>
</protein>
<organism evidence="1 2">
    <name type="scientific">Paramormyrops kingsleyae</name>
    <dbReference type="NCBI Taxonomy" id="1676925"/>
    <lineage>
        <taxon>Eukaryota</taxon>
        <taxon>Metazoa</taxon>
        <taxon>Chordata</taxon>
        <taxon>Craniata</taxon>
        <taxon>Vertebrata</taxon>
        <taxon>Euteleostomi</taxon>
        <taxon>Actinopterygii</taxon>
        <taxon>Neopterygii</taxon>
        <taxon>Teleostei</taxon>
        <taxon>Osteoglossocephala</taxon>
        <taxon>Osteoglossomorpha</taxon>
        <taxon>Osteoglossiformes</taxon>
        <taxon>Mormyridae</taxon>
        <taxon>Paramormyrops</taxon>
    </lineage>
</organism>
<name>A0A3B3Q693_9TELE</name>
<reference evidence="1" key="1">
    <citation type="submission" date="2025-08" db="UniProtKB">
        <authorList>
            <consortium name="Ensembl"/>
        </authorList>
    </citation>
    <scope>IDENTIFICATION</scope>
</reference>
<dbReference type="AlphaFoldDB" id="A0A3B3Q693"/>
<dbReference type="Pfam" id="PF15173">
    <property type="entry name" value="FAM180"/>
    <property type="match status" value="1"/>
</dbReference>
<evidence type="ECO:0000313" key="2">
    <source>
        <dbReference type="Proteomes" id="UP000261540"/>
    </source>
</evidence>